<evidence type="ECO:0000313" key="3">
    <source>
        <dbReference type="EMBL" id="MDT0268510.1"/>
    </source>
</evidence>
<keyword evidence="2" id="KW-1133">Transmembrane helix</keyword>
<organism evidence="3 4">
    <name type="scientific">Streptomyces chisholmiae</name>
    <dbReference type="NCBI Taxonomy" id="3075540"/>
    <lineage>
        <taxon>Bacteria</taxon>
        <taxon>Bacillati</taxon>
        <taxon>Actinomycetota</taxon>
        <taxon>Actinomycetes</taxon>
        <taxon>Kitasatosporales</taxon>
        <taxon>Streptomycetaceae</taxon>
        <taxon>Streptomyces</taxon>
    </lineage>
</organism>
<keyword evidence="4" id="KW-1185">Reference proteome</keyword>
<feature type="region of interest" description="Disordered" evidence="1">
    <location>
        <begin position="39"/>
        <end position="82"/>
    </location>
</feature>
<keyword evidence="2" id="KW-0472">Membrane</keyword>
<reference evidence="4" key="1">
    <citation type="submission" date="2023-07" db="EMBL/GenBank/DDBJ databases">
        <title>30 novel species of actinomycetes from the DSMZ collection.</title>
        <authorList>
            <person name="Nouioui I."/>
        </authorList>
    </citation>
    <scope>NUCLEOTIDE SEQUENCE [LARGE SCALE GENOMIC DNA]</scope>
    <source>
        <strain evidence="4">DSM 44915</strain>
    </source>
</reference>
<evidence type="ECO:0000256" key="1">
    <source>
        <dbReference type="SAM" id="MobiDB-lite"/>
    </source>
</evidence>
<gene>
    <name evidence="3" type="ORF">RM844_19680</name>
</gene>
<evidence type="ECO:0000313" key="4">
    <source>
        <dbReference type="Proteomes" id="UP001183410"/>
    </source>
</evidence>
<sequence length="82" mass="9363">MRYRDYEIGDLPGQLGLILAVLCLIFIGVLLWALLTLGRRPKPGPEQRAAAAARRTSRAKQARLRRRRQALQRRASRRRDGA</sequence>
<protein>
    <submittedName>
        <fullName evidence="3">Uncharacterized protein</fullName>
    </submittedName>
</protein>
<proteinExistence type="predicted"/>
<comment type="caution">
    <text evidence="3">The sequence shown here is derived from an EMBL/GenBank/DDBJ whole genome shotgun (WGS) entry which is preliminary data.</text>
</comment>
<keyword evidence="2" id="KW-0812">Transmembrane</keyword>
<feature type="compositionally biased region" description="Basic residues" evidence="1">
    <location>
        <begin position="55"/>
        <end position="82"/>
    </location>
</feature>
<name>A0ABU2JU42_9ACTN</name>
<feature type="transmembrane region" description="Helical" evidence="2">
    <location>
        <begin position="15"/>
        <end position="38"/>
    </location>
</feature>
<accession>A0ABU2JU42</accession>
<dbReference type="RefSeq" id="WP_311668597.1">
    <property type="nucleotide sequence ID" value="NZ_JAVREO010000011.1"/>
</dbReference>
<dbReference type="EMBL" id="JAVREO010000011">
    <property type="protein sequence ID" value="MDT0268510.1"/>
    <property type="molecule type" value="Genomic_DNA"/>
</dbReference>
<evidence type="ECO:0000256" key="2">
    <source>
        <dbReference type="SAM" id="Phobius"/>
    </source>
</evidence>
<dbReference type="Proteomes" id="UP001183410">
    <property type="component" value="Unassembled WGS sequence"/>
</dbReference>